<dbReference type="Gene3D" id="1.10.472.80">
    <property type="entry name" value="Ypt/Rab-GAP domain of gyp1p, domain 3"/>
    <property type="match status" value="1"/>
</dbReference>
<evidence type="ECO:0000313" key="3">
    <source>
        <dbReference type="EMBL" id="KAF8001447.1"/>
    </source>
</evidence>
<evidence type="ECO:0000256" key="1">
    <source>
        <dbReference type="SAM" id="MobiDB-lite"/>
    </source>
</evidence>
<accession>A0A8H7GRW7</accession>
<feature type="compositionally biased region" description="Polar residues" evidence="1">
    <location>
        <begin position="207"/>
        <end position="216"/>
    </location>
</feature>
<comment type="caution">
    <text evidence="3">The sequence shown here is derived from an EMBL/GenBank/DDBJ whole genome shotgun (WGS) entry which is preliminary data.</text>
</comment>
<dbReference type="Proteomes" id="UP000649328">
    <property type="component" value="Unassembled WGS sequence"/>
</dbReference>
<dbReference type="SMART" id="SM00164">
    <property type="entry name" value="TBC"/>
    <property type="match status" value="1"/>
</dbReference>
<dbReference type="SUPFAM" id="SSF47923">
    <property type="entry name" value="Ypt/Rab-GAP domain of gyp1p"/>
    <property type="match status" value="2"/>
</dbReference>
<dbReference type="GO" id="GO:0030427">
    <property type="term" value="C:site of polarized growth"/>
    <property type="evidence" value="ECO:0007669"/>
    <property type="project" value="UniProtKB-ARBA"/>
</dbReference>
<reference evidence="3" key="1">
    <citation type="submission" date="2020-10" db="EMBL/GenBank/DDBJ databases">
        <title>The Whole-Genome Sequence of Metschnikowia persimmonesis, a Novel Endophytic Yeast Species Isolated from Medicinal Plant Diospyros kaki Thumb.</title>
        <authorList>
            <person name="Rahmat E."/>
            <person name="Kang Y."/>
        </authorList>
    </citation>
    <scope>NUCLEOTIDE SEQUENCE</scope>
    <source>
        <strain evidence="3">KIOM G15050</strain>
    </source>
</reference>
<feature type="compositionally biased region" description="Polar residues" evidence="1">
    <location>
        <begin position="301"/>
        <end position="312"/>
    </location>
</feature>
<dbReference type="InterPro" id="IPR050302">
    <property type="entry name" value="Rab_GAP_TBC_domain"/>
</dbReference>
<feature type="domain" description="Rab-GAP TBC" evidence="2">
    <location>
        <begin position="429"/>
        <end position="644"/>
    </location>
</feature>
<dbReference type="OrthoDB" id="294251at2759"/>
<protein>
    <recommendedName>
        <fullName evidence="2">Rab-GAP TBC domain-containing protein</fullName>
    </recommendedName>
</protein>
<evidence type="ECO:0000313" key="4">
    <source>
        <dbReference type="Proteomes" id="UP000649328"/>
    </source>
</evidence>
<proteinExistence type="predicted"/>
<organism evidence="3 4">
    <name type="scientific">Metschnikowia pulcherrima</name>
    <dbReference type="NCBI Taxonomy" id="27326"/>
    <lineage>
        <taxon>Eukaryota</taxon>
        <taxon>Fungi</taxon>
        <taxon>Dikarya</taxon>
        <taxon>Ascomycota</taxon>
        <taxon>Saccharomycotina</taxon>
        <taxon>Pichiomycetes</taxon>
        <taxon>Metschnikowiaceae</taxon>
        <taxon>Metschnikowia</taxon>
    </lineage>
</organism>
<feature type="compositionally biased region" description="Polar residues" evidence="1">
    <location>
        <begin position="106"/>
        <end position="130"/>
    </location>
</feature>
<dbReference type="InterPro" id="IPR035969">
    <property type="entry name" value="Rab-GAP_TBC_sf"/>
</dbReference>
<dbReference type="GO" id="GO:0005096">
    <property type="term" value="F:GTPase activator activity"/>
    <property type="evidence" value="ECO:0007669"/>
    <property type="project" value="TreeGrafter"/>
</dbReference>
<dbReference type="Pfam" id="PF00566">
    <property type="entry name" value="RabGAP-TBC"/>
    <property type="match status" value="1"/>
</dbReference>
<keyword evidence="4" id="KW-1185">Reference proteome</keyword>
<dbReference type="PANTHER" id="PTHR47219:SF20">
    <property type="entry name" value="TBC1 DOMAIN FAMILY MEMBER 2B"/>
    <property type="match status" value="1"/>
</dbReference>
<dbReference type="EMBL" id="JACBPP010000005">
    <property type="protein sequence ID" value="KAF8001447.1"/>
    <property type="molecule type" value="Genomic_DNA"/>
</dbReference>
<dbReference type="PANTHER" id="PTHR47219">
    <property type="entry name" value="RAB GTPASE-ACTIVATING PROTEIN 1-LIKE"/>
    <property type="match status" value="1"/>
</dbReference>
<dbReference type="Gene3D" id="1.10.8.270">
    <property type="entry name" value="putative rabgap domain of human tbc1 domain family member 14 like domains"/>
    <property type="match status" value="1"/>
</dbReference>
<dbReference type="AlphaFoldDB" id="A0A8H7GRW7"/>
<gene>
    <name evidence="3" type="ORF">HF325_003948</name>
</gene>
<dbReference type="GO" id="GO:0031267">
    <property type="term" value="F:small GTPase binding"/>
    <property type="evidence" value="ECO:0007669"/>
    <property type="project" value="TreeGrafter"/>
</dbReference>
<dbReference type="PROSITE" id="PS50086">
    <property type="entry name" value="TBC_RABGAP"/>
    <property type="match status" value="1"/>
</dbReference>
<feature type="compositionally biased region" description="Polar residues" evidence="1">
    <location>
        <begin position="320"/>
        <end position="332"/>
    </location>
</feature>
<feature type="compositionally biased region" description="Basic and acidic residues" evidence="1">
    <location>
        <begin position="191"/>
        <end position="206"/>
    </location>
</feature>
<feature type="compositionally biased region" description="Polar residues" evidence="1">
    <location>
        <begin position="144"/>
        <end position="161"/>
    </location>
</feature>
<feature type="region of interest" description="Disordered" evidence="1">
    <location>
        <begin position="191"/>
        <end position="332"/>
    </location>
</feature>
<name>A0A8H7GRW7_9ASCO</name>
<dbReference type="InterPro" id="IPR000195">
    <property type="entry name" value="Rab-GAP-TBC_dom"/>
</dbReference>
<sequence length="717" mass="80453">MKQTIVGDHAHDLLDKQIQKLVGVKFENNPILLIRQLSRDLAEKEAELILLRQKSAQREHELIRLCTDYGGLSKLEIDQKLACLEKSKDPNEVLSGMIESAIVGDTDSQMKNGEINNLGNRGSHDASGSENDTHHDPLNRKLHTLQTSPANSSVSITSSGRLAQRVADPASNKLDQDNFVKEIKAFDDLKNEEKEPEIHGTKEGRTKSSGSENNKWLQWLRPVDTRPSLKSPEPQKNSQNSDPVELSRLDTDIPQGELSIATDPQTDKFGFYHNMRGHSSLSEPDVPVDSVTSKDDIEGDSLSQGLSRSSGVPKSEVLGSASQNSTPLQPNVSDIQLDKSMETLKRLGQQHDAKNQELLAHWDDFMARANRRRSSSHSETEGENEKFGFKAHKLRSSKSSSWLSNRTGNLGNSESSLFRELRLLSNEEGIPPKYRNHMWYELSGAHNIHVPGEYLRLLSLCDESGDPRIESNIEQINLDLHRTLSSNKLFFDISKAKPGPHFYKLRNILYAYIAYNRDVGYSQGMNRIAGNIILGSSDGSRNGSLRLAEEDVFWIFVAVIEDLLPKYGHVLYYDQRALPFIQRDVSITVNHFLPKIMPDLHHHFAKLNVEPAIVVLGWWLGLFTETVKSLELWFSLLDGLMLANDPCGKLITYSLAVMKFLEQSLMALETADEIYLHFQKLKNGTLSNIRILDFASTCESIEAHIGASALASMRSED</sequence>
<evidence type="ECO:0000259" key="2">
    <source>
        <dbReference type="PROSITE" id="PS50086"/>
    </source>
</evidence>
<feature type="region of interest" description="Disordered" evidence="1">
    <location>
        <begin position="144"/>
        <end position="163"/>
    </location>
</feature>
<feature type="region of interest" description="Disordered" evidence="1">
    <location>
        <begin position="105"/>
        <end position="138"/>
    </location>
</feature>